<evidence type="ECO:0000259" key="3">
    <source>
        <dbReference type="Pfam" id="PF12605"/>
    </source>
</evidence>
<feature type="compositionally biased region" description="Polar residues" evidence="2">
    <location>
        <begin position="53"/>
        <end position="62"/>
    </location>
</feature>
<dbReference type="InterPro" id="IPR022247">
    <property type="entry name" value="Casein_kinase-1_gamma_C"/>
</dbReference>
<dbReference type="EMBL" id="CAJPEV010000126">
    <property type="protein sequence ID" value="CAG0881020.1"/>
    <property type="molecule type" value="Genomic_DNA"/>
</dbReference>
<evidence type="ECO:0000256" key="1">
    <source>
        <dbReference type="ARBA" id="ARBA00022679"/>
    </source>
</evidence>
<dbReference type="EMBL" id="LR899643">
    <property type="protein sequence ID" value="CAD7241359.1"/>
    <property type="molecule type" value="Genomic_DNA"/>
</dbReference>
<dbReference type="OrthoDB" id="5800476at2759"/>
<accession>A0A7R9A2Z1</accession>
<feature type="region of interest" description="Disordered" evidence="2">
    <location>
        <begin position="102"/>
        <end position="126"/>
    </location>
</feature>
<dbReference type="Pfam" id="PF12605">
    <property type="entry name" value="CK1gamma_C"/>
    <property type="match status" value="1"/>
</dbReference>
<organism evidence="4">
    <name type="scientific">Darwinula stevensoni</name>
    <dbReference type="NCBI Taxonomy" id="69355"/>
    <lineage>
        <taxon>Eukaryota</taxon>
        <taxon>Metazoa</taxon>
        <taxon>Ecdysozoa</taxon>
        <taxon>Arthropoda</taxon>
        <taxon>Crustacea</taxon>
        <taxon>Oligostraca</taxon>
        <taxon>Ostracoda</taxon>
        <taxon>Podocopa</taxon>
        <taxon>Podocopida</taxon>
        <taxon>Darwinulocopina</taxon>
        <taxon>Darwinuloidea</taxon>
        <taxon>Darwinulidae</taxon>
        <taxon>Darwinula</taxon>
    </lineage>
</organism>
<dbReference type="GO" id="GO:0004674">
    <property type="term" value="F:protein serine/threonine kinase activity"/>
    <property type="evidence" value="ECO:0007669"/>
    <property type="project" value="InterPro"/>
</dbReference>
<keyword evidence="1" id="KW-0808">Transferase</keyword>
<sequence length="184" mass="20241">MGCTLTLPLVLTYFDTQENSMPLLKEVGDLNFHLMGKGLSAVCSRGELDWSTPVGSTTTTAESVPLPRDRHPTSKDEESFGMELSSLAFRNMLDVVSSTVGDVQTDDPTGDHSNTPITQGPNETDRSIEESITYKGKIINRELVDELFELCSRGDFKLAHKLSPMHLHPSSTGKQRVYLAAQIL</sequence>
<feature type="compositionally biased region" description="Basic and acidic residues" evidence="2">
    <location>
        <begin position="67"/>
        <end position="78"/>
    </location>
</feature>
<reference evidence="4" key="1">
    <citation type="submission" date="2020-11" db="EMBL/GenBank/DDBJ databases">
        <authorList>
            <person name="Tran Van P."/>
        </authorList>
    </citation>
    <scope>NUCLEOTIDE SEQUENCE</scope>
</reference>
<name>A0A7R9A2Z1_9CRUS</name>
<protein>
    <recommendedName>
        <fullName evidence="3">Casein kinase 1 gamma C-terminal domain-containing protein</fullName>
    </recommendedName>
</protein>
<evidence type="ECO:0000313" key="5">
    <source>
        <dbReference type="Proteomes" id="UP000677054"/>
    </source>
</evidence>
<evidence type="ECO:0000256" key="2">
    <source>
        <dbReference type="SAM" id="MobiDB-lite"/>
    </source>
</evidence>
<proteinExistence type="predicted"/>
<feature type="domain" description="Casein kinase 1 gamma C-terminal" evidence="3">
    <location>
        <begin position="78"/>
        <end position="117"/>
    </location>
</feature>
<feature type="region of interest" description="Disordered" evidence="2">
    <location>
        <begin position="52"/>
        <end position="79"/>
    </location>
</feature>
<gene>
    <name evidence="4" type="ORF">DSTB1V02_LOCUS1352</name>
</gene>
<keyword evidence="5" id="KW-1185">Reference proteome</keyword>
<evidence type="ECO:0000313" key="4">
    <source>
        <dbReference type="EMBL" id="CAD7241359.1"/>
    </source>
</evidence>
<dbReference type="Proteomes" id="UP000677054">
    <property type="component" value="Unassembled WGS sequence"/>
</dbReference>
<dbReference type="AlphaFoldDB" id="A0A7R9A2Z1"/>
<feature type="compositionally biased region" description="Polar residues" evidence="2">
    <location>
        <begin position="111"/>
        <end position="122"/>
    </location>
</feature>